<dbReference type="SMART" id="SM00651">
    <property type="entry name" value="Sm"/>
    <property type="match status" value="1"/>
</dbReference>
<dbReference type="Proteomes" id="UP000076871">
    <property type="component" value="Unassembled WGS sequence"/>
</dbReference>
<evidence type="ECO:0000256" key="3">
    <source>
        <dbReference type="ARBA" id="ARBA00022664"/>
    </source>
</evidence>
<evidence type="ECO:0000256" key="1">
    <source>
        <dbReference type="ARBA" id="ARBA00004123"/>
    </source>
</evidence>
<dbReference type="PROSITE" id="PS52002">
    <property type="entry name" value="SM"/>
    <property type="match status" value="1"/>
</dbReference>
<sequence length="108" mass="12066">MLPLLILKVAGNKPMMVELKDGEIFTGHLVGCDSFMNLTMGGEVFQRSADDEHFWKLEECYIRGSSIKYIKVPDALLGLVKEEQERAREVSRHPRSTIQLSSARGGAS</sequence>
<dbReference type="Gene3D" id="2.30.30.100">
    <property type="match status" value="1"/>
</dbReference>
<dbReference type="AlphaFoldDB" id="A0A165F7E5"/>
<feature type="region of interest" description="Disordered" evidence="10">
    <location>
        <begin position="88"/>
        <end position="108"/>
    </location>
</feature>
<keyword evidence="7 9" id="KW-0539">Nucleus</keyword>
<gene>
    <name evidence="9" type="primary">LSM4</name>
    <name evidence="12" type="ORF">LAESUDRAFT_40871</name>
</gene>
<dbReference type="GO" id="GO:0005681">
    <property type="term" value="C:spliceosomal complex"/>
    <property type="evidence" value="ECO:0007669"/>
    <property type="project" value="UniProtKB-UniRule"/>
</dbReference>
<keyword evidence="5 9" id="KW-0694">RNA-binding</keyword>
<dbReference type="STRING" id="1314785.A0A165F7E5"/>
<dbReference type="InterPro" id="IPR027141">
    <property type="entry name" value="LSm4/Sm_D1/D3"/>
</dbReference>
<dbReference type="GO" id="GO:0000398">
    <property type="term" value="P:mRNA splicing, via spliceosome"/>
    <property type="evidence" value="ECO:0007669"/>
    <property type="project" value="InterPro"/>
</dbReference>
<dbReference type="PANTHER" id="PTHR23338">
    <property type="entry name" value="SMALL NUCLEAR RIBONUCLEOPROTEIN SM"/>
    <property type="match status" value="1"/>
</dbReference>
<dbReference type="Pfam" id="PF01423">
    <property type="entry name" value="LSM"/>
    <property type="match status" value="1"/>
</dbReference>
<feature type="domain" description="Sm" evidence="11">
    <location>
        <begin position="2"/>
        <end position="76"/>
    </location>
</feature>
<dbReference type="EMBL" id="KV427614">
    <property type="protein sequence ID" value="KZT08531.1"/>
    <property type="molecule type" value="Genomic_DNA"/>
</dbReference>
<comment type="function">
    <text evidence="9">Binds specifically to the 3'-terminal U-tract of U6 snRNA.</text>
</comment>
<organism evidence="12 13">
    <name type="scientific">Laetiporus sulphureus 93-53</name>
    <dbReference type="NCBI Taxonomy" id="1314785"/>
    <lineage>
        <taxon>Eukaryota</taxon>
        <taxon>Fungi</taxon>
        <taxon>Dikarya</taxon>
        <taxon>Basidiomycota</taxon>
        <taxon>Agaricomycotina</taxon>
        <taxon>Agaricomycetes</taxon>
        <taxon>Polyporales</taxon>
        <taxon>Laetiporus</taxon>
    </lineage>
</organism>
<dbReference type="InterPro" id="IPR010920">
    <property type="entry name" value="LSM_dom_sf"/>
</dbReference>
<dbReference type="InterPro" id="IPR001163">
    <property type="entry name" value="Sm_dom_euk/arc"/>
</dbReference>
<proteinExistence type="inferred from homology"/>
<dbReference type="OrthoDB" id="747253at2759"/>
<keyword evidence="3 9" id="KW-0507">mRNA processing</keyword>
<reference evidence="12 13" key="1">
    <citation type="journal article" date="2016" name="Mol. Biol. Evol.">
        <title>Comparative Genomics of Early-Diverging Mushroom-Forming Fungi Provides Insights into the Origins of Lignocellulose Decay Capabilities.</title>
        <authorList>
            <person name="Nagy L.G."/>
            <person name="Riley R."/>
            <person name="Tritt A."/>
            <person name="Adam C."/>
            <person name="Daum C."/>
            <person name="Floudas D."/>
            <person name="Sun H."/>
            <person name="Yadav J.S."/>
            <person name="Pangilinan J."/>
            <person name="Larsson K.H."/>
            <person name="Matsuura K."/>
            <person name="Barry K."/>
            <person name="Labutti K."/>
            <person name="Kuo R."/>
            <person name="Ohm R.A."/>
            <person name="Bhattacharya S.S."/>
            <person name="Shirouzu T."/>
            <person name="Yoshinaga Y."/>
            <person name="Martin F.M."/>
            <person name="Grigoriev I.V."/>
            <person name="Hibbett D.S."/>
        </authorList>
    </citation>
    <scope>NUCLEOTIDE SEQUENCE [LARGE SCALE GENOMIC DNA]</scope>
    <source>
        <strain evidence="12 13">93-53</strain>
    </source>
</reference>
<name>A0A165F7E5_9APHY</name>
<dbReference type="InterPro" id="IPR034101">
    <property type="entry name" value="Lsm4"/>
</dbReference>
<evidence type="ECO:0000256" key="9">
    <source>
        <dbReference type="RuleBase" id="RU365049"/>
    </source>
</evidence>
<evidence type="ECO:0000313" key="13">
    <source>
        <dbReference type="Proteomes" id="UP000076871"/>
    </source>
</evidence>
<evidence type="ECO:0000256" key="7">
    <source>
        <dbReference type="ARBA" id="ARBA00023242"/>
    </source>
</evidence>
<dbReference type="InterPro" id="IPR047575">
    <property type="entry name" value="Sm"/>
</dbReference>
<evidence type="ECO:0000256" key="5">
    <source>
        <dbReference type="ARBA" id="ARBA00022884"/>
    </source>
</evidence>
<keyword evidence="8 9" id="KW-0687">Ribonucleoprotein</keyword>
<keyword evidence="4 9" id="KW-0747">Spliceosome</keyword>
<dbReference type="InParanoid" id="A0A165F7E5"/>
<evidence type="ECO:0000256" key="4">
    <source>
        <dbReference type="ARBA" id="ARBA00022728"/>
    </source>
</evidence>
<comment type="similarity">
    <text evidence="2 9">Belongs to the snRNP Sm proteins family.</text>
</comment>
<protein>
    <recommendedName>
        <fullName evidence="9">LSM complex subunit LSM4</fullName>
    </recommendedName>
</protein>
<evidence type="ECO:0000313" key="12">
    <source>
        <dbReference type="EMBL" id="KZT08531.1"/>
    </source>
</evidence>
<dbReference type="GO" id="GO:0000956">
    <property type="term" value="P:nuclear-transcribed mRNA catabolic process"/>
    <property type="evidence" value="ECO:0007669"/>
    <property type="project" value="UniProtKB-UniRule"/>
</dbReference>
<dbReference type="CDD" id="cd01723">
    <property type="entry name" value="LSm4"/>
    <property type="match status" value="1"/>
</dbReference>
<dbReference type="GO" id="GO:0097525">
    <property type="term" value="C:spliceosomal snRNP complex"/>
    <property type="evidence" value="ECO:0007669"/>
    <property type="project" value="UniProtKB-ARBA"/>
</dbReference>
<comment type="subcellular location">
    <subcellularLocation>
        <location evidence="1 9">Nucleus</location>
    </subcellularLocation>
</comment>
<dbReference type="GO" id="GO:0003723">
    <property type="term" value="F:RNA binding"/>
    <property type="evidence" value="ECO:0007669"/>
    <property type="project" value="UniProtKB-KW"/>
</dbReference>
<comment type="subunit">
    <text evidence="9">LSm subunits form a heteromer with a doughnut shape.</text>
</comment>
<evidence type="ECO:0000256" key="2">
    <source>
        <dbReference type="ARBA" id="ARBA00006850"/>
    </source>
</evidence>
<accession>A0A165F7E5</accession>
<evidence type="ECO:0000256" key="6">
    <source>
        <dbReference type="ARBA" id="ARBA00023187"/>
    </source>
</evidence>
<evidence type="ECO:0000256" key="10">
    <source>
        <dbReference type="SAM" id="MobiDB-lite"/>
    </source>
</evidence>
<dbReference type="SUPFAM" id="SSF50182">
    <property type="entry name" value="Sm-like ribonucleoproteins"/>
    <property type="match status" value="1"/>
</dbReference>
<evidence type="ECO:0000256" key="8">
    <source>
        <dbReference type="ARBA" id="ARBA00023274"/>
    </source>
</evidence>
<evidence type="ECO:0000259" key="11">
    <source>
        <dbReference type="PROSITE" id="PS52002"/>
    </source>
</evidence>
<keyword evidence="6 9" id="KW-0508">mRNA splicing</keyword>
<keyword evidence="13" id="KW-1185">Reference proteome</keyword>